<evidence type="ECO:0000313" key="3">
    <source>
        <dbReference type="Proteomes" id="UP000002408"/>
    </source>
</evidence>
<dbReference type="HOGENOM" id="CLU_762102_0_0_2"/>
<evidence type="ECO:0000259" key="1">
    <source>
        <dbReference type="Pfam" id="PF04015"/>
    </source>
</evidence>
<dbReference type="InterPro" id="IPR007160">
    <property type="entry name" value="DUF362"/>
</dbReference>
<dbReference type="EMBL" id="CP000780">
    <property type="protein sequence ID" value="ABS54948.1"/>
    <property type="molecule type" value="Genomic_DNA"/>
</dbReference>
<name>A7I5D7_METB6</name>
<dbReference type="Pfam" id="PF04015">
    <property type="entry name" value="DUF362"/>
    <property type="match status" value="1"/>
</dbReference>
<gene>
    <name evidence="2" type="ordered locus">Mboo_0429</name>
</gene>
<accession>A7I5D7</accession>
<feature type="domain" description="DUF362" evidence="1">
    <location>
        <begin position="42"/>
        <end position="287"/>
    </location>
</feature>
<dbReference type="KEGG" id="mbn:Mboo_0429"/>
<evidence type="ECO:0000313" key="2">
    <source>
        <dbReference type="EMBL" id="ABS54948.1"/>
    </source>
</evidence>
<dbReference type="AlphaFoldDB" id="A7I5D7"/>
<protein>
    <recommendedName>
        <fullName evidence="1">DUF362 domain-containing protein</fullName>
    </recommendedName>
</protein>
<dbReference type="RefSeq" id="WP_011991436.1">
    <property type="nucleotide sequence ID" value="NC_009712.1"/>
</dbReference>
<dbReference type="GeneID" id="5411862"/>
<organism evidence="2 3">
    <name type="scientific">Methanoregula boonei (strain DSM 21154 / JCM 14090 / 6A8)</name>
    <dbReference type="NCBI Taxonomy" id="456442"/>
    <lineage>
        <taxon>Archaea</taxon>
        <taxon>Methanobacteriati</taxon>
        <taxon>Methanobacteriota</taxon>
        <taxon>Stenosarchaea group</taxon>
        <taxon>Methanomicrobia</taxon>
        <taxon>Methanomicrobiales</taxon>
        <taxon>Methanoregulaceae</taxon>
        <taxon>Methanoregula</taxon>
    </lineage>
</organism>
<keyword evidence="3" id="KW-1185">Reference proteome</keyword>
<sequence>MKPVFAHGTGAPGNEASLEPIIRKTFLWAADNCSWLRKDDLVLIKPALNSPDPYPATTHPLAVRAVAGLLLERGARVMIGDQSGIEHVLHHKNGIIRGSSRANYTCSGMGGLADPFVAFEDAGWDNGFFRYRSPRTASWKSGFFITKQVQEADHIVCLPRVSTHSQAGATLGLKCMVGLLREDSRMEFHANGPFNEFIKNAAKGSTLASRDDGSGKFLEKIVEISDAVKDKLRGTLFVATKLQATFGPDCSAMRMGPFRLGKAYVVSPDPGLVFAGSDPVAVEAFALAFLKHHKAGVPFLPAAAEKMLLSGNQNVSTLREVPVWYHPCIRHAVKIGLGRLPEQILWTDVPDSLQESLNNLLFPGTTE</sequence>
<dbReference type="OrthoDB" id="2837at2157"/>
<dbReference type="eggNOG" id="arCOG02447">
    <property type="taxonomic scope" value="Archaea"/>
</dbReference>
<reference evidence="3" key="1">
    <citation type="journal article" date="2015" name="Microbiology">
        <title>Genome of Methanoregula boonei 6A8 reveals adaptations to oligotrophic peatland environments.</title>
        <authorList>
            <person name="Braeuer S."/>
            <person name="Cadillo-Quiroz H."/>
            <person name="Kyrpides N."/>
            <person name="Woyke T."/>
            <person name="Goodwin L."/>
            <person name="Detter C."/>
            <person name="Podell S."/>
            <person name="Yavitt J.B."/>
            <person name="Zinder S.H."/>
        </authorList>
    </citation>
    <scope>NUCLEOTIDE SEQUENCE [LARGE SCALE GENOMIC DNA]</scope>
    <source>
        <strain evidence="3">DSM 21154 / JCM 14090 / 6A8</strain>
    </source>
</reference>
<dbReference type="Proteomes" id="UP000002408">
    <property type="component" value="Chromosome"/>
</dbReference>
<dbReference type="STRING" id="456442.Mboo_0429"/>
<proteinExistence type="predicted"/>